<dbReference type="PANTHER" id="PTHR10972:SF96">
    <property type="entry name" value="OXYSTEROL-BINDING PROTEIN-RELATED PROTEIN 1A-RELATED"/>
    <property type="match status" value="1"/>
</dbReference>
<evidence type="ECO:0000259" key="6">
    <source>
        <dbReference type="PROSITE" id="PS50003"/>
    </source>
</evidence>
<dbReference type="InterPro" id="IPR000648">
    <property type="entry name" value="Oxysterol-bd"/>
</dbReference>
<reference evidence="7" key="1">
    <citation type="journal article" date="2013" name="J. Plant Res.">
        <title>Effect of fungi and light on seed germination of three Opuntia species from semiarid lands of central Mexico.</title>
        <authorList>
            <person name="Delgado-Sanchez P."/>
            <person name="Jimenez-Bremont J.F."/>
            <person name="Guerrero-Gonzalez Mde L."/>
            <person name="Flores J."/>
        </authorList>
    </citation>
    <scope>NUCLEOTIDE SEQUENCE</scope>
    <source>
        <tissue evidence="7">Cladode</tissue>
    </source>
</reference>
<dbReference type="Pfam" id="PF15413">
    <property type="entry name" value="PH_11"/>
    <property type="match status" value="1"/>
</dbReference>
<dbReference type="SMART" id="SM00233">
    <property type="entry name" value="PH"/>
    <property type="match status" value="1"/>
</dbReference>
<feature type="domain" description="PH" evidence="6">
    <location>
        <begin position="86"/>
        <end position="215"/>
    </location>
</feature>
<dbReference type="CDD" id="cd13294">
    <property type="entry name" value="PH_ORP_plant"/>
    <property type="match status" value="1"/>
</dbReference>
<evidence type="ECO:0000313" key="7">
    <source>
        <dbReference type="EMBL" id="MBA4664791.1"/>
    </source>
</evidence>
<dbReference type="InterPro" id="IPR001849">
    <property type="entry name" value="PH_domain"/>
</dbReference>
<proteinExistence type="predicted"/>
<name>A0A7C9AEQ0_OPUST</name>
<dbReference type="GO" id="GO:0006869">
    <property type="term" value="P:lipid transport"/>
    <property type="evidence" value="ECO:0007669"/>
    <property type="project" value="UniProtKB-KW"/>
</dbReference>
<keyword evidence="2" id="KW-0813">Transport</keyword>
<evidence type="ECO:0000256" key="4">
    <source>
        <dbReference type="ARBA" id="ARBA00023121"/>
    </source>
</evidence>
<dbReference type="PROSITE" id="PS50003">
    <property type="entry name" value="PH_DOMAIN"/>
    <property type="match status" value="1"/>
</dbReference>
<sequence length="300" mass="33962">MHPFCCVSPVSDRTSYAFAPMSLPPQPAEAAAARAPHANGHDCTPPTQLRARENGGTQNQNLNQNQHNQMMTAVDQREVKINDLVGNGICGVLYKWVNYGKGWRPRWFVLQDGVLSYYKIHGPDKITLGSESDKGSRVIGDESMRRINRHKNSNSPSQLSRKPFGEIHLKVSSIRESRSDDKRFSIFTGTKRLHLRAETRDDRTAWVDALQAVKDMFPRMSNSELMAPIDNVVMSTEKLRKRLQEEGVSEAAIQDSEGIMRSEFAALQNQLVLLKQKQWLLIDTLRHLEVLVNKTKKDAN</sequence>
<dbReference type="EMBL" id="GISG01225154">
    <property type="protein sequence ID" value="MBA4664791.1"/>
    <property type="molecule type" value="Transcribed_RNA"/>
</dbReference>
<evidence type="ECO:0000256" key="1">
    <source>
        <dbReference type="ARBA" id="ARBA00003361"/>
    </source>
</evidence>
<dbReference type="AlphaFoldDB" id="A0A7C9AEQ0"/>
<dbReference type="SUPFAM" id="SSF50729">
    <property type="entry name" value="PH domain-like"/>
    <property type="match status" value="1"/>
</dbReference>
<dbReference type="Gene3D" id="2.30.29.30">
    <property type="entry name" value="Pleckstrin-homology domain (PH domain)/Phosphotyrosine-binding domain (PTB)"/>
    <property type="match status" value="1"/>
</dbReference>
<feature type="region of interest" description="Disordered" evidence="5">
    <location>
        <begin position="29"/>
        <end position="63"/>
    </location>
</feature>
<dbReference type="GO" id="GO:0005829">
    <property type="term" value="C:cytosol"/>
    <property type="evidence" value="ECO:0007669"/>
    <property type="project" value="TreeGrafter"/>
</dbReference>
<evidence type="ECO:0000256" key="2">
    <source>
        <dbReference type="ARBA" id="ARBA00022448"/>
    </source>
</evidence>
<feature type="compositionally biased region" description="Low complexity" evidence="5">
    <location>
        <begin position="29"/>
        <end position="38"/>
    </location>
</feature>
<comment type="function">
    <text evidence="1">May be involved in the transport of sterols.</text>
</comment>
<keyword evidence="4" id="KW-0446">Lipid-binding</keyword>
<dbReference type="InterPro" id="IPR011993">
    <property type="entry name" value="PH-like_dom_sf"/>
</dbReference>
<reference evidence="7" key="2">
    <citation type="submission" date="2020-07" db="EMBL/GenBank/DDBJ databases">
        <authorList>
            <person name="Vera ALvarez R."/>
            <person name="Arias-Moreno D.M."/>
            <person name="Jimenez-Jacinto V."/>
            <person name="Jimenez-Bremont J.F."/>
            <person name="Swaminathan K."/>
            <person name="Moose S.P."/>
            <person name="Guerrero-Gonzalez M.L."/>
            <person name="Marino-Ramirez L."/>
            <person name="Landsman D."/>
            <person name="Rodriguez-Kessler M."/>
            <person name="Delgado-Sanchez P."/>
        </authorList>
    </citation>
    <scope>NUCLEOTIDE SEQUENCE</scope>
    <source>
        <tissue evidence="7">Cladode</tissue>
    </source>
</reference>
<dbReference type="GO" id="GO:0016020">
    <property type="term" value="C:membrane"/>
    <property type="evidence" value="ECO:0007669"/>
    <property type="project" value="TreeGrafter"/>
</dbReference>
<keyword evidence="3" id="KW-0445">Lipid transport</keyword>
<dbReference type="GO" id="GO:0032934">
    <property type="term" value="F:sterol binding"/>
    <property type="evidence" value="ECO:0007669"/>
    <property type="project" value="TreeGrafter"/>
</dbReference>
<evidence type="ECO:0000256" key="5">
    <source>
        <dbReference type="SAM" id="MobiDB-lite"/>
    </source>
</evidence>
<evidence type="ECO:0000256" key="3">
    <source>
        <dbReference type="ARBA" id="ARBA00023055"/>
    </source>
</evidence>
<dbReference type="PANTHER" id="PTHR10972">
    <property type="entry name" value="OXYSTEROL-BINDING PROTEIN-RELATED"/>
    <property type="match status" value="1"/>
</dbReference>
<accession>A0A7C9AEQ0</accession>
<protein>
    <recommendedName>
        <fullName evidence="6">PH domain-containing protein</fullName>
    </recommendedName>
</protein>
<organism evidence="7">
    <name type="scientific">Opuntia streptacantha</name>
    <name type="common">Prickly pear cactus</name>
    <name type="synonym">Opuntia cardona</name>
    <dbReference type="NCBI Taxonomy" id="393608"/>
    <lineage>
        <taxon>Eukaryota</taxon>
        <taxon>Viridiplantae</taxon>
        <taxon>Streptophyta</taxon>
        <taxon>Embryophyta</taxon>
        <taxon>Tracheophyta</taxon>
        <taxon>Spermatophyta</taxon>
        <taxon>Magnoliopsida</taxon>
        <taxon>eudicotyledons</taxon>
        <taxon>Gunneridae</taxon>
        <taxon>Pentapetalae</taxon>
        <taxon>Caryophyllales</taxon>
        <taxon>Cactineae</taxon>
        <taxon>Cactaceae</taxon>
        <taxon>Opuntioideae</taxon>
        <taxon>Opuntia</taxon>
    </lineage>
</organism>